<reference evidence="1" key="1">
    <citation type="submission" date="2020-11" db="EMBL/GenBank/DDBJ databases">
        <authorList>
            <consortium name="DOE Joint Genome Institute"/>
            <person name="Ahrendt S."/>
            <person name="Riley R."/>
            <person name="Andreopoulos W."/>
            <person name="Labutti K."/>
            <person name="Pangilinan J."/>
            <person name="Ruiz-Duenas F.J."/>
            <person name="Barrasa J.M."/>
            <person name="Sanchez-Garcia M."/>
            <person name="Camarero S."/>
            <person name="Miyauchi S."/>
            <person name="Serrano A."/>
            <person name="Linde D."/>
            <person name="Babiker R."/>
            <person name="Drula E."/>
            <person name="Ayuso-Fernandez I."/>
            <person name="Pacheco R."/>
            <person name="Padilla G."/>
            <person name="Ferreira P."/>
            <person name="Barriuso J."/>
            <person name="Kellner H."/>
            <person name="Castanera R."/>
            <person name="Alfaro M."/>
            <person name="Ramirez L."/>
            <person name="Pisabarro A.G."/>
            <person name="Kuo A."/>
            <person name="Tritt A."/>
            <person name="Lipzen A."/>
            <person name="He G."/>
            <person name="Yan M."/>
            <person name="Ng V."/>
            <person name="Cullen D."/>
            <person name="Martin F."/>
            <person name="Rosso M.-N."/>
            <person name="Henrissat B."/>
            <person name="Hibbett D."/>
            <person name="Martinez A.T."/>
            <person name="Grigoriev I.V."/>
        </authorList>
    </citation>
    <scope>NUCLEOTIDE SEQUENCE</scope>
    <source>
        <strain evidence="1">MF-IS2</strain>
    </source>
</reference>
<dbReference type="Proteomes" id="UP000807342">
    <property type="component" value="Unassembled WGS sequence"/>
</dbReference>
<evidence type="ECO:0000313" key="1">
    <source>
        <dbReference type="EMBL" id="KAF9451423.1"/>
    </source>
</evidence>
<dbReference type="SUPFAM" id="SSF52047">
    <property type="entry name" value="RNI-like"/>
    <property type="match status" value="1"/>
</dbReference>
<organism evidence="1 2">
    <name type="scientific">Macrolepiota fuliginosa MF-IS2</name>
    <dbReference type="NCBI Taxonomy" id="1400762"/>
    <lineage>
        <taxon>Eukaryota</taxon>
        <taxon>Fungi</taxon>
        <taxon>Dikarya</taxon>
        <taxon>Basidiomycota</taxon>
        <taxon>Agaricomycotina</taxon>
        <taxon>Agaricomycetes</taxon>
        <taxon>Agaricomycetidae</taxon>
        <taxon>Agaricales</taxon>
        <taxon>Agaricineae</taxon>
        <taxon>Agaricaceae</taxon>
        <taxon>Macrolepiota</taxon>
    </lineage>
</organism>
<dbReference type="Gene3D" id="3.80.10.10">
    <property type="entry name" value="Ribonuclease Inhibitor"/>
    <property type="match status" value="1"/>
</dbReference>
<sequence length="382" mass="43780">MPPSQDLSRCRLPQEIVHVIIHQAKDNRTTLYNLCLVSTSFLHEAQRSLYHNLNITDDIFAFCSGWTIDFDGAKTLLITLTEHNTALAEHVHSLYHRLTNVDHYNNEAHWKLFARSLQLMSNLKRLIVTCSHPTTDYLAEYPFRRLEVFACDRSCGDPITYKDTMHLLSTQPHLKSIYVWDLFHNNEPFPEDCCLNLEALTGDRRTIESILPGRSVTKLTWIPASGEDGVSIPRTIISELSNIRIFSLGGYYDRSSFHLLIPYLPSLEVLRLFGKSPGVELSVEFELIPKLPNLRVFIWTAGFATSVKGWGCFDNESGVDTQRSWVKDWFSKSRSLEVAYFHSRQPEPTPQRYLCWKRDEDGPALVDAEEAVASHGVVSWYS</sequence>
<dbReference type="EMBL" id="MU151085">
    <property type="protein sequence ID" value="KAF9451423.1"/>
    <property type="molecule type" value="Genomic_DNA"/>
</dbReference>
<dbReference type="AlphaFoldDB" id="A0A9P5XIC2"/>
<accession>A0A9P5XIC2</accession>
<dbReference type="InterPro" id="IPR032675">
    <property type="entry name" value="LRR_dom_sf"/>
</dbReference>
<keyword evidence="2" id="KW-1185">Reference proteome</keyword>
<dbReference type="OrthoDB" id="3232239at2759"/>
<comment type="caution">
    <text evidence="1">The sequence shown here is derived from an EMBL/GenBank/DDBJ whole genome shotgun (WGS) entry which is preliminary data.</text>
</comment>
<gene>
    <name evidence="1" type="ORF">P691DRAFT_807775</name>
</gene>
<name>A0A9P5XIC2_9AGAR</name>
<proteinExistence type="predicted"/>
<protein>
    <submittedName>
        <fullName evidence="1">Uncharacterized protein</fullName>
    </submittedName>
</protein>
<evidence type="ECO:0000313" key="2">
    <source>
        <dbReference type="Proteomes" id="UP000807342"/>
    </source>
</evidence>